<evidence type="ECO:0000313" key="2">
    <source>
        <dbReference type="Proteomes" id="UP000078397"/>
    </source>
</evidence>
<comment type="caution">
    <text evidence="1">The sequence shown here is derived from an EMBL/GenBank/DDBJ whole genome shotgun (WGS) entry which is preliminary data.</text>
</comment>
<dbReference type="KEGG" id="pchm:VFPPC_17757"/>
<name>A0A219AQK6_METCM</name>
<reference evidence="1 2" key="1">
    <citation type="journal article" date="2016" name="PLoS Pathog.">
        <title>Biosynthesis of antibiotic leucinostatins in bio-control fungus Purpureocillium lilacinum and their inhibition on phytophthora revealed by genome mining.</title>
        <authorList>
            <person name="Wang G."/>
            <person name="Liu Z."/>
            <person name="Lin R."/>
            <person name="Li E."/>
            <person name="Mao Z."/>
            <person name="Ling J."/>
            <person name="Yang Y."/>
            <person name="Yin W.B."/>
            <person name="Xie B."/>
        </authorList>
    </citation>
    <scope>NUCLEOTIDE SEQUENCE [LARGE SCALE GENOMIC DNA]</scope>
    <source>
        <strain evidence="1">170</strain>
    </source>
</reference>
<keyword evidence="2" id="KW-1185">Reference proteome</keyword>
<dbReference type="RefSeq" id="XP_022285518.1">
    <property type="nucleotide sequence ID" value="XM_022429444.1"/>
</dbReference>
<proteinExistence type="predicted"/>
<dbReference type="EMBL" id="LSBJ02000003">
    <property type="protein sequence ID" value="OWT43067.1"/>
    <property type="molecule type" value="Genomic_DNA"/>
</dbReference>
<organism evidence="1 2">
    <name type="scientific">Pochonia chlamydosporia 170</name>
    <dbReference type="NCBI Taxonomy" id="1380566"/>
    <lineage>
        <taxon>Eukaryota</taxon>
        <taxon>Fungi</taxon>
        <taxon>Dikarya</taxon>
        <taxon>Ascomycota</taxon>
        <taxon>Pezizomycotina</taxon>
        <taxon>Sordariomycetes</taxon>
        <taxon>Hypocreomycetidae</taxon>
        <taxon>Hypocreales</taxon>
        <taxon>Clavicipitaceae</taxon>
        <taxon>Pochonia</taxon>
    </lineage>
</organism>
<dbReference type="GeneID" id="33936681"/>
<gene>
    <name evidence="1" type="ORF">VFPPC_17757</name>
</gene>
<sequence>MEESDEKGCIFQGEKLSSENWDEITYTQPGCSLCMTSKGEPPQVRDWNFWTVLTNPGIAGRFTADLFLSITRAAYFEWKWKANHHSSAWSVSPIIDIYRQADVEAAVNPFFGTRKPTLLSPAQSKVACHNIFYFLCMLQEISEKVFPLLPIGKSV</sequence>
<evidence type="ECO:0000313" key="1">
    <source>
        <dbReference type="EMBL" id="OWT43067.1"/>
    </source>
</evidence>
<accession>A0A219AQK6</accession>
<dbReference type="AlphaFoldDB" id="A0A219AQK6"/>
<protein>
    <submittedName>
        <fullName evidence="1">Uncharacterized protein</fullName>
    </submittedName>
</protein>
<dbReference type="Proteomes" id="UP000078397">
    <property type="component" value="Unassembled WGS sequence"/>
</dbReference>